<dbReference type="GO" id="GO:0016787">
    <property type="term" value="F:hydrolase activity"/>
    <property type="evidence" value="ECO:0007669"/>
    <property type="project" value="UniProtKB-ARBA"/>
</dbReference>
<dbReference type="eggNOG" id="KOG2386">
    <property type="taxonomic scope" value="Eukaryota"/>
</dbReference>
<dbReference type="STRING" id="41875.K8EI20"/>
<protein>
    <recommendedName>
        <fullName evidence="2">Tyrosine specific protein phosphatases domain-containing protein</fullName>
    </recommendedName>
</protein>
<dbReference type="KEGG" id="bpg:Bathy08g04710"/>
<organism evidence="3 4">
    <name type="scientific">Bathycoccus prasinos</name>
    <dbReference type="NCBI Taxonomy" id="41875"/>
    <lineage>
        <taxon>Eukaryota</taxon>
        <taxon>Viridiplantae</taxon>
        <taxon>Chlorophyta</taxon>
        <taxon>Mamiellophyceae</taxon>
        <taxon>Mamiellales</taxon>
        <taxon>Bathycoccaceae</taxon>
        <taxon>Bathycoccus</taxon>
    </lineage>
</organism>
<feature type="compositionally biased region" description="Basic residues" evidence="1">
    <location>
        <begin position="1"/>
        <end position="10"/>
    </location>
</feature>
<dbReference type="Pfam" id="PF00782">
    <property type="entry name" value="DSPc"/>
    <property type="match status" value="1"/>
</dbReference>
<dbReference type="InterPro" id="IPR051029">
    <property type="entry name" value="mRNA_Capping_Enz/RNA_Phosphat"/>
</dbReference>
<evidence type="ECO:0000256" key="1">
    <source>
        <dbReference type="SAM" id="MobiDB-lite"/>
    </source>
</evidence>
<feature type="compositionally biased region" description="Low complexity" evidence="1">
    <location>
        <begin position="130"/>
        <end position="139"/>
    </location>
</feature>
<feature type="domain" description="Tyrosine specific protein phosphatases" evidence="2">
    <location>
        <begin position="275"/>
        <end position="341"/>
    </location>
</feature>
<dbReference type="CDD" id="cd14502">
    <property type="entry name" value="RNA_5'-triphosphatase"/>
    <property type="match status" value="1"/>
</dbReference>
<accession>K8EI20</accession>
<dbReference type="InterPro" id="IPR000340">
    <property type="entry name" value="Dual-sp_phosphatase_cat-dom"/>
</dbReference>
<dbReference type="PANTHER" id="PTHR10367">
    <property type="entry name" value="MRNA-CAPPING ENZYME"/>
    <property type="match status" value="1"/>
</dbReference>
<gene>
    <name evidence="3" type="ORF">Bathy08g04710</name>
</gene>
<dbReference type="RefSeq" id="XP_007511550.1">
    <property type="nucleotide sequence ID" value="XM_007511488.1"/>
</dbReference>
<dbReference type="InterPro" id="IPR016130">
    <property type="entry name" value="Tyr_Pase_AS"/>
</dbReference>
<proteinExistence type="predicted"/>
<feature type="region of interest" description="Disordered" evidence="1">
    <location>
        <begin position="1"/>
        <end position="74"/>
    </location>
</feature>
<reference evidence="3 4" key="1">
    <citation type="submission" date="2011-10" db="EMBL/GenBank/DDBJ databases">
        <authorList>
            <person name="Genoscope - CEA"/>
        </authorList>
    </citation>
    <scope>NUCLEOTIDE SEQUENCE [LARGE SCALE GENOMIC DNA]</scope>
    <source>
        <strain evidence="3 4">RCC 1105</strain>
    </source>
</reference>
<dbReference type="InterPro" id="IPR000387">
    <property type="entry name" value="Tyr_Pase_dom"/>
</dbReference>
<dbReference type="Proteomes" id="UP000198341">
    <property type="component" value="Chromosome 8"/>
</dbReference>
<evidence type="ECO:0000313" key="4">
    <source>
        <dbReference type="Proteomes" id="UP000198341"/>
    </source>
</evidence>
<dbReference type="GO" id="GO:0006370">
    <property type="term" value="P:7-methylguanosine mRNA capping"/>
    <property type="evidence" value="ECO:0007669"/>
    <property type="project" value="TreeGrafter"/>
</dbReference>
<dbReference type="GeneID" id="19014450"/>
<evidence type="ECO:0000259" key="2">
    <source>
        <dbReference type="PROSITE" id="PS50056"/>
    </source>
</evidence>
<dbReference type="AlphaFoldDB" id="K8EI20"/>
<sequence length="425" mass="48414">MNEKKTKKKKNEIPLSPKTSSSRAREARRATTMEAFGGGGGEKEEKEENGWGSRQGKSESPVSPPQGRVSSMRASSCDSLGVMFAEQMKTTMNTTTTTSCSNTNHPAVKNVKSTLLEQEEDEEDKKSSENKNTTINTTNHHQHHHHRQQNDRNSRNSEIFGNTDQIPYEKATVLTKLQKWGDYESCGENVGKTKFVPMKTPLSLEFLEQMEKYAHILTVEKMLYEQRETKQREVTMIIDLSNHECLYEEDIPKEVHRVHVRNIAKSIPNIECCSKVMREATKHWKKHPEQYIAIHCAYGFNRTGFIVCSYLIEKENMTAEEALEAFAIARPPGVKHERFQLALKARYPTRGCKPKVTEYDGDEDDDKNENGLVKNETVEGVNAVLRINKNNGFAAGSGEKQKKKETLVRKLFSLIRMRRKSSSDP</sequence>
<keyword evidence="4" id="KW-1185">Reference proteome</keyword>
<dbReference type="SUPFAM" id="SSF52799">
    <property type="entry name" value="(Phosphotyrosine protein) phosphatases II"/>
    <property type="match status" value="1"/>
</dbReference>
<feature type="region of interest" description="Disordered" evidence="1">
    <location>
        <begin position="116"/>
        <end position="164"/>
    </location>
</feature>
<dbReference type="PROSITE" id="PS50056">
    <property type="entry name" value="TYR_PHOSPHATASE_2"/>
    <property type="match status" value="1"/>
</dbReference>
<evidence type="ECO:0000313" key="3">
    <source>
        <dbReference type="EMBL" id="CCO17671.1"/>
    </source>
</evidence>
<dbReference type="GO" id="GO:0004484">
    <property type="term" value="F:mRNA guanylyltransferase activity"/>
    <property type="evidence" value="ECO:0007669"/>
    <property type="project" value="TreeGrafter"/>
</dbReference>
<dbReference type="OrthoDB" id="428974at2759"/>
<dbReference type="PROSITE" id="PS00383">
    <property type="entry name" value="TYR_PHOSPHATASE_1"/>
    <property type="match status" value="1"/>
</dbReference>
<dbReference type="InterPro" id="IPR029021">
    <property type="entry name" value="Prot-tyrosine_phosphatase-like"/>
</dbReference>
<dbReference type="PANTHER" id="PTHR10367:SF17">
    <property type="entry name" value="MRNA-CAPPING ENZYME"/>
    <property type="match status" value="1"/>
</dbReference>
<dbReference type="Gene3D" id="3.90.190.10">
    <property type="entry name" value="Protein tyrosine phosphatase superfamily"/>
    <property type="match status" value="1"/>
</dbReference>
<dbReference type="EMBL" id="FO082271">
    <property type="protein sequence ID" value="CCO17671.1"/>
    <property type="molecule type" value="Genomic_DNA"/>
</dbReference>
<name>K8EI20_9CHLO</name>